<proteinExistence type="predicted"/>
<keyword evidence="1" id="KW-1133">Transmembrane helix</keyword>
<accession>A0A8S9H3S9</accession>
<dbReference type="EMBL" id="QGKW02001988">
    <property type="protein sequence ID" value="KAF2553215.1"/>
    <property type="molecule type" value="Genomic_DNA"/>
</dbReference>
<feature type="transmembrane region" description="Helical" evidence="1">
    <location>
        <begin position="70"/>
        <end position="92"/>
    </location>
</feature>
<evidence type="ECO:0000313" key="2">
    <source>
        <dbReference type="EMBL" id="KAF2553215.1"/>
    </source>
</evidence>
<dbReference type="Proteomes" id="UP000712281">
    <property type="component" value="Unassembled WGS sequence"/>
</dbReference>
<gene>
    <name evidence="2" type="ORF">F2Q68_00036183</name>
</gene>
<protein>
    <submittedName>
        <fullName evidence="2">Uncharacterized protein</fullName>
    </submittedName>
</protein>
<keyword evidence="1" id="KW-0812">Transmembrane</keyword>
<sequence length="94" mass="10702">MEKVLTKVTSFKVGGSWVSKKAKEELTNITNDLTVSSNLDLSLASCLMFLVLFLRFYMRFLSEIFGFDHISCYLTGVVFIGLLAICLNFDMWND</sequence>
<evidence type="ECO:0000256" key="1">
    <source>
        <dbReference type="SAM" id="Phobius"/>
    </source>
</evidence>
<feature type="transmembrane region" description="Helical" evidence="1">
    <location>
        <begin position="41"/>
        <end position="58"/>
    </location>
</feature>
<dbReference type="AlphaFoldDB" id="A0A8S9H3S9"/>
<keyword evidence="1" id="KW-0472">Membrane</keyword>
<evidence type="ECO:0000313" key="3">
    <source>
        <dbReference type="Proteomes" id="UP000712281"/>
    </source>
</evidence>
<name>A0A8S9H3S9_BRACR</name>
<reference evidence="2" key="1">
    <citation type="submission" date="2019-12" db="EMBL/GenBank/DDBJ databases">
        <title>Genome sequencing and annotation of Brassica cretica.</title>
        <authorList>
            <person name="Studholme D.J."/>
            <person name="Sarris P.F."/>
        </authorList>
    </citation>
    <scope>NUCLEOTIDE SEQUENCE</scope>
    <source>
        <strain evidence="2">PFS-001/15</strain>
        <tissue evidence="2">Leaf</tissue>
    </source>
</reference>
<comment type="caution">
    <text evidence="2">The sequence shown here is derived from an EMBL/GenBank/DDBJ whole genome shotgun (WGS) entry which is preliminary data.</text>
</comment>
<organism evidence="2 3">
    <name type="scientific">Brassica cretica</name>
    <name type="common">Mustard</name>
    <dbReference type="NCBI Taxonomy" id="69181"/>
    <lineage>
        <taxon>Eukaryota</taxon>
        <taxon>Viridiplantae</taxon>
        <taxon>Streptophyta</taxon>
        <taxon>Embryophyta</taxon>
        <taxon>Tracheophyta</taxon>
        <taxon>Spermatophyta</taxon>
        <taxon>Magnoliopsida</taxon>
        <taxon>eudicotyledons</taxon>
        <taxon>Gunneridae</taxon>
        <taxon>Pentapetalae</taxon>
        <taxon>rosids</taxon>
        <taxon>malvids</taxon>
        <taxon>Brassicales</taxon>
        <taxon>Brassicaceae</taxon>
        <taxon>Brassiceae</taxon>
        <taxon>Brassica</taxon>
    </lineage>
</organism>